<reference evidence="2" key="1">
    <citation type="journal article" date="2014" name="Int. J. Syst. Evol. Microbiol.">
        <title>Complete genome sequence of Corynebacterium casei LMG S-19264T (=DSM 44701T), isolated from a smear-ripened cheese.</title>
        <authorList>
            <consortium name="US DOE Joint Genome Institute (JGI-PGF)"/>
            <person name="Walter F."/>
            <person name="Albersmeier A."/>
            <person name="Kalinowski J."/>
            <person name="Ruckert C."/>
        </authorList>
    </citation>
    <scope>NUCLEOTIDE SEQUENCE</scope>
    <source>
        <strain evidence="2">CGMCC 1.15034</strain>
    </source>
</reference>
<dbReference type="Proteomes" id="UP000593880">
    <property type="component" value="Chromosome"/>
</dbReference>
<dbReference type="EMBL" id="BMHC01000001">
    <property type="protein sequence ID" value="GGI19785.1"/>
    <property type="molecule type" value="Genomic_DNA"/>
</dbReference>
<evidence type="ECO:0000313" key="5">
    <source>
        <dbReference type="Proteomes" id="UP000625079"/>
    </source>
</evidence>
<dbReference type="Proteomes" id="UP000625079">
    <property type="component" value="Unassembled WGS sequence"/>
</dbReference>
<dbReference type="EMBL" id="CP030057">
    <property type="protein sequence ID" value="QOZ58735.1"/>
    <property type="molecule type" value="Genomic_DNA"/>
</dbReference>
<sequence>MLELLICSLLTIVPDYLFRRFAQGKRFGKEITLFSVWYELRWGITGCLMLTVCLITSVFFFHPATTNAALLFRTIPILPEGSGRVAEVNVGYSEDVKKGQVLFRLDNSKQAAALETARRKVAEVDASMATAAAEVVKADAQIQEAKANYQQARDELEVKTELQRRNPGIVPQRDIEKLQVLVDQRQAGIDAATAAKESAALQVSTLLPAQKASAQAVLSEAQVEFDKTFIRAGVDGRVEQFLVRVGDVVNQLMRPAGVLIPEGAGRQRLQAGFGQIEAGVMKEGMVAEATCVSKPWVVVPLIVTSVQDYIAAGQFRSGEQLIDLQNVAKPGTILAFLEPLYKGGLDGVTAGSTCIVNAYTSNHDEIVDPKTSTGRRIVLHAIDAIGFVHALLLRIQALLLPFKTLIFSGGH</sequence>
<dbReference type="PANTHER" id="PTHR30367:SF12">
    <property type="entry name" value="P-HYDROXYBENZOIC ACID EFFLUX PUMP SUBUNIT AAEA"/>
    <property type="match status" value="1"/>
</dbReference>
<gene>
    <name evidence="2" type="ORF">GCM10010987_06090</name>
    <name evidence="3" type="ORF">XH86_08320</name>
</gene>
<reference evidence="3 4" key="2">
    <citation type="submission" date="2018-06" db="EMBL/GenBank/DDBJ databases">
        <title>Comparative genomics of rhizobia nodulating Arachis hypogaea in China.</title>
        <authorList>
            <person name="Li Y."/>
        </authorList>
    </citation>
    <scope>NUCLEOTIDE SEQUENCE [LARGE SCALE GENOMIC DNA]</scope>
    <source>
        <strain evidence="3 4">CCBAU 51658</strain>
    </source>
</reference>
<evidence type="ECO:0000313" key="4">
    <source>
        <dbReference type="Proteomes" id="UP000593880"/>
    </source>
</evidence>
<dbReference type="InterPro" id="IPR050393">
    <property type="entry name" value="MFP_Efflux_Pump"/>
</dbReference>
<dbReference type="SUPFAM" id="SSF111369">
    <property type="entry name" value="HlyD-like secretion proteins"/>
    <property type="match status" value="1"/>
</dbReference>
<evidence type="ECO:0000256" key="1">
    <source>
        <dbReference type="SAM" id="Coils"/>
    </source>
</evidence>
<dbReference type="RefSeq" id="WP_128964354.1">
    <property type="nucleotide sequence ID" value="NZ_BMHC01000001.1"/>
</dbReference>
<feature type="coiled-coil region" evidence="1">
    <location>
        <begin position="128"/>
        <end position="166"/>
    </location>
</feature>
<reference evidence="2" key="3">
    <citation type="submission" date="2022-12" db="EMBL/GenBank/DDBJ databases">
        <authorList>
            <person name="Sun Q."/>
            <person name="Zhou Y."/>
        </authorList>
    </citation>
    <scope>NUCLEOTIDE SEQUENCE</scope>
    <source>
        <strain evidence="2">CGMCC 1.15034</strain>
    </source>
</reference>
<evidence type="ECO:0000313" key="3">
    <source>
        <dbReference type="EMBL" id="QOZ58735.1"/>
    </source>
</evidence>
<dbReference type="Gene3D" id="1.10.287.470">
    <property type="entry name" value="Helix hairpin bin"/>
    <property type="match status" value="1"/>
</dbReference>
<protein>
    <submittedName>
        <fullName evidence="3">HlyD family secretion protein</fullName>
    </submittedName>
</protein>
<accession>A0A410V213</accession>
<keyword evidence="1" id="KW-0175">Coiled coil</keyword>
<dbReference type="PANTHER" id="PTHR30367">
    <property type="entry name" value="P-HYDROXYBENZOIC ACID EFFLUX PUMP SUBUNIT AAEA-RELATED"/>
    <property type="match status" value="1"/>
</dbReference>
<dbReference type="AlphaFoldDB" id="A0A410V213"/>
<dbReference type="OrthoDB" id="7929252at2"/>
<organism evidence="2 5">
    <name type="scientific">Bradyrhizobium guangdongense</name>
    <dbReference type="NCBI Taxonomy" id="1325090"/>
    <lineage>
        <taxon>Bacteria</taxon>
        <taxon>Pseudomonadati</taxon>
        <taxon>Pseudomonadota</taxon>
        <taxon>Alphaproteobacteria</taxon>
        <taxon>Hyphomicrobiales</taxon>
        <taxon>Nitrobacteraceae</taxon>
        <taxon>Bradyrhizobium</taxon>
    </lineage>
</organism>
<evidence type="ECO:0000313" key="2">
    <source>
        <dbReference type="EMBL" id="GGI19785.1"/>
    </source>
</evidence>
<keyword evidence="4" id="KW-1185">Reference proteome</keyword>
<dbReference type="Gene3D" id="2.40.50.100">
    <property type="match status" value="1"/>
</dbReference>
<name>A0A410V213_9BRAD</name>
<proteinExistence type="predicted"/>